<accession>A0ABR1YRL7</accession>
<keyword evidence="4" id="KW-1185">Reference proteome</keyword>
<feature type="transmembrane region" description="Helical" evidence="2">
    <location>
        <begin position="34"/>
        <end position="55"/>
    </location>
</feature>
<proteinExistence type="predicted"/>
<feature type="transmembrane region" description="Helical" evidence="2">
    <location>
        <begin position="61"/>
        <end position="79"/>
    </location>
</feature>
<evidence type="ECO:0000313" key="4">
    <source>
        <dbReference type="Proteomes" id="UP001492380"/>
    </source>
</evidence>
<keyword evidence="2" id="KW-0812">Transmembrane</keyword>
<feature type="non-terminal residue" evidence="3">
    <location>
        <position position="1"/>
    </location>
</feature>
<evidence type="ECO:0000313" key="3">
    <source>
        <dbReference type="EMBL" id="KAK8237631.1"/>
    </source>
</evidence>
<dbReference type="Proteomes" id="UP001492380">
    <property type="component" value="Unassembled WGS sequence"/>
</dbReference>
<name>A0ABR1YRL7_9PEZI</name>
<comment type="caution">
    <text evidence="3">The sequence shown here is derived from an EMBL/GenBank/DDBJ whole genome shotgun (WGS) entry which is preliminary data.</text>
</comment>
<feature type="region of interest" description="Disordered" evidence="1">
    <location>
        <begin position="95"/>
        <end position="127"/>
    </location>
</feature>
<organism evidence="3 4">
    <name type="scientific">Phyllosticta capitalensis</name>
    <dbReference type="NCBI Taxonomy" id="121624"/>
    <lineage>
        <taxon>Eukaryota</taxon>
        <taxon>Fungi</taxon>
        <taxon>Dikarya</taxon>
        <taxon>Ascomycota</taxon>
        <taxon>Pezizomycotina</taxon>
        <taxon>Dothideomycetes</taxon>
        <taxon>Dothideomycetes incertae sedis</taxon>
        <taxon>Botryosphaeriales</taxon>
        <taxon>Phyllostictaceae</taxon>
        <taxon>Phyllosticta</taxon>
    </lineage>
</organism>
<protein>
    <submittedName>
        <fullName evidence="3">Uncharacterized protein</fullName>
    </submittedName>
</protein>
<evidence type="ECO:0000256" key="1">
    <source>
        <dbReference type="SAM" id="MobiDB-lite"/>
    </source>
</evidence>
<evidence type="ECO:0000256" key="2">
    <source>
        <dbReference type="SAM" id="Phobius"/>
    </source>
</evidence>
<keyword evidence="2" id="KW-0472">Membrane</keyword>
<sequence>MHQDLACRELGAGLRLLSWPTAPRVWRTMGALRIISLLLTHALSYPLGPLYLAFVLSFARLPWLVSIPCLVSVLFLFLSRPPSFTSSLMSSRYLHDSNPNTPLPKPPRHHSLAPPPSHTSHGCRRPH</sequence>
<reference evidence="3 4" key="1">
    <citation type="submission" date="2024-04" db="EMBL/GenBank/DDBJ databases">
        <title>Phyllosticta paracitricarpa is synonymous to the EU quarantine fungus P. citricarpa based on phylogenomic analyses.</title>
        <authorList>
            <consortium name="Lawrence Berkeley National Laboratory"/>
            <person name="Van Ingen-Buijs V.A."/>
            <person name="Van Westerhoven A.C."/>
            <person name="Haridas S."/>
            <person name="Skiadas P."/>
            <person name="Martin F."/>
            <person name="Groenewald J.Z."/>
            <person name="Crous P.W."/>
            <person name="Seidl M.F."/>
        </authorList>
    </citation>
    <scope>NUCLEOTIDE SEQUENCE [LARGE SCALE GENOMIC DNA]</scope>
    <source>
        <strain evidence="3 4">CBS 123374</strain>
    </source>
</reference>
<dbReference type="EMBL" id="JBBWRZ010000004">
    <property type="protein sequence ID" value="KAK8237631.1"/>
    <property type="molecule type" value="Genomic_DNA"/>
</dbReference>
<gene>
    <name evidence="3" type="ORF">HDK90DRAFT_481097</name>
</gene>
<keyword evidence="2" id="KW-1133">Transmembrane helix</keyword>